<keyword evidence="2" id="KW-0677">Repeat</keyword>
<comment type="caution">
    <text evidence="6">The sequence shown here is derived from an EMBL/GenBank/DDBJ whole genome shotgun (WGS) entry which is preliminary data.</text>
</comment>
<dbReference type="InterPro" id="IPR018247">
    <property type="entry name" value="EF_Hand_1_Ca_BS"/>
</dbReference>
<dbReference type="InterPro" id="IPR011992">
    <property type="entry name" value="EF-hand-dom_pair"/>
</dbReference>
<dbReference type="AlphaFoldDB" id="A0AAV6U858"/>
<feature type="signal peptide" evidence="4">
    <location>
        <begin position="1"/>
        <end position="24"/>
    </location>
</feature>
<dbReference type="GO" id="GO:0005509">
    <property type="term" value="F:calcium ion binding"/>
    <property type="evidence" value="ECO:0007669"/>
    <property type="project" value="InterPro"/>
</dbReference>
<evidence type="ECO:0000256" key="1">
    <source>
        <dbReference type="ARBA" id="ARBA00022729"/>
    </source>
</evidence>
<dbReference type="PANTHER" id="PTHR23104">
    <property type="entry name" value="MULTIPLE COAGULATION FACTOR DEFICIENCY PROTEIN 2 NEURAL STEM CELL DERIVED NEURONAL SURVIVAL PROTEIN"/>
    <property type="match status" value="1"/>
</dbReference>
<organism evidence="6 7">
    <name type="scientific">Oedothorax gibbosus</name>
    <dbReference type="NCBI Taxonomy" id="931172"/>
    <lineage>
        <taxon>Eukaryota</taxon>
        <taxon>Metazoa</taxon>
        <taxon>Ecdysozoa</taxon>
        <taxon>Arthropoda</taxon>
        <taxon>Chelicerata</taxon>
        <taxon>Arachnida</taxon>
        <taxon>Araneae</taxon>
        <taxon>Araneomorphae</taxon>
        <taxon>Entelegynae</taxon>
        <taxon>Araneoidea</taxon>
        <taxon>Linyphiidae</taxon>
        <taxon>Erigoninae</taxon>
        <taxon>Oedothorax</taxon>
    </lineage>
</organism>
<keyword evidence="1 4" id="KW-0732">Signal</keyword>
<evidence type="ECO:0000313" key="7">
    <source>
        <dbReference type="Proteomes" id="UP000827092"/>
    </source>
</evidence>
<dbReference type="PROSITE" id="PS00018">
    <property type="entry name" value="EF_HAND_1"/>
    <property type="match status" value="1"/>
</dbReference>
<keyword evidence="3" id="KW-0106">Calcium</keyword>
<evidence type="ECO:0000256" key="2">
    <source>
        <dbReference type="ARBA" id="ARBA00022737"/>
    </source>
</evidence>
<evidence type="ECO:0000256" key="3">
    <source>
        <dbReference type="ARBA" id="ARBA00022837"/>
    </source>
</evidence>
<feature type="domain" description="EF-hand" evidence="5">
    <location>
        <begin position="54"/>
        <end position="132"/>
    </location>
</feature>
<name>A0AAV6U858_9ARAC</name>
<dbReference type="InterPro" id="IPR052110">
    <property type="entry name" value="MCFD2-like"/>
</dbReference>
<dbReference type="Gene3D" id="1.10.238.10">
    <property type="entry name" value="EF-hand"/>
    <property type="match status" value="1"/>
</dbReference>
<dbReference type="Pfam" id="PF13499">
    <property type="entry name" value="EF-hand_7"/>
    <property type="match status" value="1"/>
</dbReference>
<feature type="chain" id="PRO_5043596777" description="EF-hand domain-containing protein" evidence="4">
    <location>
        <begin position="25"/>
        <end position="138"/>
    </location>
</feature>
<reference evidence="6 7" key="1">
    <citation type="journal article" date="2022" name="Nat. Ecol. Evol.">
        <title>A masculinizing supergene underlies an exaggerated male reproductive morph in a spider.</title>
        <authorList>
            <person name="Hendrickx F."/>
            <person name="De Corte Z."/>
            <person name="Sonet G."/>
            <person name="Van Belleghem S.M."/>
            <person name="Kostlbacher S."/>
            <person name="Vangestel C."/>
        </authorList>
    </citation>
    <scope>NUCLEOTIDE SEQUENCE [LARGE SCALE GENOMIC DNA]</scope>
    <source>
        <strain evidence="6">W744_W776</strain>
    </source>
</reference>
<keyword evidence="7" id="KW-1185">Reference proteome</keyword>
<accession>A0AAV6U858</accession>
<gene>
    <name evidence="6" type="ORF">JTE90_020973</name>
</gene>
<evidence type="ECO:0000259" key="5">
    <source>
        <dbReference type="Pfam" id="PF13499"/>
    </source>
</evidence>
<dbReference type="SUPFAM" id="SSF47473">
    <property type="entry name" value="EF-hand"/>
    <property type="match status" value="1"/>
</dbReference>
<protein>
    <recommendedName>
        <fullName evidence="5">EF-hand domain-containing protein</fullName>
    </recommendedName>
</protein>
<dbReference type="InterPro" id="IPR002048">
    <property type="entry name" value="EF_hand_dom"/>
</dbReference>
<evidence type="ECO:0000313" key="6">
    <source>
        <dbReference type="EMBL" id="KAG8180018.1"/>
    </source>
</evidence>
<evidence type="ECO:0000256" key="4">
    <source>
        <dbReference type="SAM" id="SignalP"/>
    </source>
</evidence>
<dbReference type="Proteomes" id="UP000827092">
    <property type="component" value="Unassembled WGS sequence"/>
</dbReference>
<dbReference type="EMBL" id="JAFNEN010000591">
    <property type="protein sequence ID" value="KAG8180018.1"/>
    <property type="molecule type" value="Genomic_DNA"/>
</dbReference>
<sequence>MSFTKVSTLSLIVAVAFFIRPTVGHLELPSASHLEGERAHIGAHMGVDVNSLAEDELRFMYFKMHDADGDSRLDGCELVKSLLHWHHEEAPADHGPVKIFRNDELALMVDPVLSSDDRNADGFIDYPEFVAAQKARGF</sequence>
<proteinExistence type="predicted"/>
<dbReference type="PANTHER" id="PTHR23104:SF17">
    <property type="entry name" value="EF-HAND DOMAIN-CONTAINING PROTEIN"/>
    <property type="match status" value="1"/>
</dbReference>